<keyword evidence="2" id="KW-1185">Reference proteome</keyword>
<sequence length="300" mass="36097">YLIGIEKFEALSINFLINCINRCNKKLKRHSNFIKNGNWAFVEFYAVMFKKYPDNKTNIYEENYLSNVKQDFEDFLEWIDTNYNIQGVEYVYNCTKLHVKYSINLLNNNIHESKNLLNFYKNILGKDRYKILFELVPGLNLILKFKDTSFPRIQIIKIIRYLQLIILRFEVFEFSDLENKQIGKNNIKNKSKNKDFNEMIAVISIFSKKMLKLCECNERLLQILEQFSCILFLKAKHEEVFIKYNLNNEIKNMNEFKEKAFEFQTIFLNISDTNFMEEVERSEFFNIFKNTKSKKTKKSD</sequence>
<dbReference type="VEuPathDB" id="MicrosporidiaDB:H312_01912"/>
<dbReference type="HOGENOM" id="CLU_918179_0_0_1"/>
<dbReference type="Proteomes" id="UP000030655">
    <property type="component" value="Unassembled WGS sequence"/>
</dbReference>
<proteinExistence type="predicted"/>
<organism evidence="1 2">
    <name type="scientific">Anncaliia algerae PRA339</name>
    <dbReference type="NCBI Taxonomy" id="1288291"/>
    <lineage>
        <taxon>Eukaryota</taxon>
        <taxon>Fungi</taxon>
        <taxon>Fungi incertae sedis</taxon>
        <taxon>Microsporidia</taxon>
        <taxon>Tubulinosematoidea</taxon>
        <taxon>Tubulinosematidae</taxon>
        <taxon>Anncaliia</taxon>
    </lineage>
</organism>
<dbReference type="OrthoDB" id="2197686at2759"/>
<evidence type="ECO:0000313" key="2">
    <source>
        <dbReference type="Proteomes" id="UP000030655"/>
    </source>
</evidence>
<dbReference type="AlphaFoldDB" id="A0A059F116"/>
<dbReference type="EMBL" id="KK365168">
    <property type="protein sequence ID" value="KCZ80656.1"/>
    <property type="molecule type" value="Genomic_DNA"/>
</dbReference>
<name>A0A059F116_9MICR</name>
<accession>A0A059F116</accession>
<reference evidence="1 2" key="2">
    <citation type="submission" date="2014-03" db="EMBL/GenBank/DDBJ databases">
        <title>The Genome Sequence of Anncaliia algerae insect isolate PRA339.</title>
        <authorList>
            <consortium name="The Broad Institute Genome Sequencing Platform"/>
            <consortium name="The Broad Institute Genome Sequencing Center for Infectious Disease"/>
            <person name="Cuomo C."/>
            <person name="Becnel J."/>
            <person name="Sanscrainte N."/>
            <person name="Walker B."/>
            <person name="Young S.K."/>
            <person name="Zeng Q."/>
            <person name="Gargeya S."/>
            <person name="Fitzgerald M."/>
            <person name="Haas B."/>
            <person name="Abouelleil A."/>
            <person name="Alvarado L."/>
            <person name="Arachchi H.M."/>
            <person name="Berlin A.M."/>
            <person name="Chapman S.B."/>
            <person name="Dewar J."/>
            <person name="Goldberg J."/>
            <person name="Griggs A."/>
            <person name="Gujja S."/>
            <person name="Hansen M."/>
            <person name="Howarth C."/>
            <person name="Imamovic A."/>
            <person name="Larimer J."/>
            <person name="McCowan C."/>
            <person name="Murphy C."/>
            <person name="Neiman D."/>
            <person name="Pearson M."/>
            <person name="Priest M."/>
            <person name="Roberts A."/>
            <person name="Saif S."/>
            <person name="Shea T."/>
            <person name="Sisk P."/>
            <person name="Sykes S."/>
            <person name="Wortman J."/>
            <person name="Nusbaum C."/>
            <person name="Birren B."/>
        </authorList>
    </citation>
    <scope>NUCLEOTIDE SEQUENCE [LARGE SCALE GENOMIC DNA]</scope>
    <source>
        <strain evidence="1 2">PRA339</strain>
    </source>
</reference>
<reference evidence="2" key="1">
    <citation type="submission" date="2013-02" db="EMBL/GenBank/DDBJ databases">
        <authorList>
            <consortium name="The Broad Institute Genome Sequencing Platform"/>
            <person name="Cuomo C."/>
            <person name="Becnel J."/>
            <person name="Sanscrainte N."/>
            <person name="Walker B."/>
            <person name="Young S.K."/>
            <person name="Zeng Q."/>
            <person name="Gargeya S."/>
            <person name="Fitzgerald M."/>
            <person name="Haas B."/>
            <person name="Abouelleil A."/>
            <person name="Alvarado L."/>
            <person name="Arachchi H.M."/>
            <person name="Berlin A.M."/>
            <person name="Chapman S.B."/>
            <person name="Dewar J."/>
            <person name="Goldberg J."/>
            <person name="Griggs A."/>
            <person name="Gujja S."/>
            <person name="Hansen M."/>
            <person name="Howarth C."/>
            <person name="Imamovic A."/>
            <person name="Larimer J."/>
            <person name="McCowan C."/>
            <person name="Murphy C."/>
            <person name="Neiman D."/>
            <person name="Pearson M."/>
            <person name="Priest M."/>
            <person name="Roberts A."/>
            <person name="Saif S."/>
            <person name="Shea T."/>
            <person name="Sisk P."/>
            <person name="Sykes S."/>
            <person name="Wortman J."/>
            <person name="Nusbaum C."/>
            <person name="Birren B."/>
        </authorList>
    </citation>
    <scope>NUCLEOTIDE SEQUENCE [LARGE SCALE GENOMIC DNA]</scope>
    <source>
        <strain evidence="2">PRA339</strain>
    </source>
</reference>
<gene>
    <name evidence="1" type="ORF">H312_01912</name>
</gene>
<feature type="non-terminal residue" evidence="1">
    <location>
        <position position="1"/>
    </location>
</feature>
<evidence type="ECO:0000313" key="1">
    <source>
        <dbReference type="EMBL" id="KCZ80656.1"/>
    </source>
</evidence>
<protein>
    <submittedName>
        <fullName evidence="1">Uncharacterized protein</fullName>
    </submittedName>
</protein>